<dbReference type="InterPro" id="IPR008909">
    <property type="entry name" value="DALR_anticod-bd"/>
</dbReference>
<name>A0A846N2C6_9PROT</name>
<gene>
    <name evidence="11" type="primary">glyS</name>
    <name evidence="13" type="ORF">FHS83_003462</name>
</gene>
<evidence type="ECO:0000256" key="2">
    <source>
        <dbReference type="ARBA" id="ARBA00008226"/>
    </source>
</evidence>
<evidence type="ECO:0000256" key="1">
    <source>
        <dbReference type="ARBA" id="ARBA00004496"/>
    </source>
</evidence>
<dbReference type="PROSITE" id="PS50861">
    <property type="entry name" value="AA_TRNA_LIGASE_II_GLYAB"/>
    <property type="match status" value="1"/>
</dbReference>
<dbReference type="Proteomes" id="UP000570514">
    <property type="component" value="Unassembled WGS sequence"/>
</dbReference>
<dbReference type="InterPro" id="IPR006194">
    <property type="entry name" value="Gly-tRNA-synth_heterodimer"/>
</dbReference>
<evidence type="ECO:0000256" key="10">
    <source>
        <dbReference type="ARBA" id="ARBA00047937"/>
    </source>
</evidence>
<evidence type="ECO:0000259" key="12">
    <source>
        <dbReference type="Pfam" id="PF05746"/>
    </source>
</evidence>
<dbReference type="AlphaFoldDB" id="A0A846N2C6"/>
<dbReference type="SUPFAM" id="SSF109604">
    <property type="entry name" value="HD-domain/PDEase-like"/>
    <property type="match status" value="1"/>
</dbReference>
<dbReference type="PANTHER" id="PTHR30075">
    <property type="entry name" value="GLYCYL-TRNA SYNTHETASE"/>
    <property type="match status" value="1"/>
</dbReference>
<dbReference type="PRINTS" id="PR01045">
    <property type="entry name" value="TRNASYNTHGB"/>
</dbReference>
<keyword evidence="4 11" id="KW-0963">Cytoplasm</keyword>
<comment type="subunit">
    <text evidence="3 11">Tetramer of two alpha and two beta subunits.</text>
</comment>
<proteinExistence type="inferred from homology"/>
<dbReference type="NCBIfam" id="TIGR00211">
    <property type="entry name" value="glyS"/>
    <property type="match status" value="1"/>
</dbReference>
<evidence type="ECO:0000313" key="13">
    <source>
        <dbReference type="EMBL" id="NIK90144.1"/>
    </source>
</evidence>
<keyword evidence="7 11" id="KW-0067">ATP-binding</keyword>
<keyword evidence="8 11" id="KW-0648">Protein biosynthesis</keyword>
<comment type="caution">
    <text evidence="13">The sequence shown here is derived from an EMBL/GenBank/DDBJ whole genome shotgun (WGS) entry which is preliminary data.</text>
</comment>
<evidence type="ECO:0000256" key="6">
    <source>
        <dbReference type="ARBA" id="ARBA00022741"/>
    </source>
</evidence>
<evidence type="ECO:0000256" key="11">
    <source>
        <dbReference type="HAMAP-Rule" id="MF_00255"/>
    </source>
</evidence>
<evidence type="ECO:0000256" key="5">
    <source>
        <dbReference type="ARBA" id="ARBA00022598"/>
    </source>
</evidence>
<evidence type="ECO:0000256" key="8">
    <source>
        <dbReference type="ARBA" id="ARBA00022917"/>
    </source>
</evidence>
<accession>A0A846N2C6</accession>
<dbReference type="GO" id="GO:0005829">
    <property type="term" value="C:cytosol"/>
    <property type="evidence" value="ECO:0007669"/>
    <property type="project" value="TreeGrafter"/>
</dbReference>
<dbReference type="GO" id="GO:0005524">
    <property type="term" value="F:ATP binding"/>
    <property type="evidence" value="ECO:0007669"/>
    <property type="project" value="UniProtKB-UniRule"/>
</dbReference>
<feature type="domain" description="DALR anticodon binding" evidence="12">
    <location>
        <begin position="575"/>
        <end position="679"/>
    </location>
</feature>
<comment type="similarity">
    <text evidence="2 11">Belongs to the class-II aminoacyl-tRNA synthetase family.</text>
</comment>
<reference evidence="13 14" key="1">
    <citation type="submission" date="2020-03" db="EMBL/GenBank/DDBJ databases">
        <title>Genomic Encyclopedia of Type Strains, Phase IV (KMG-IV): sequencing the most valuable type-strain genomes for metagenomic binning, comparative biology and taxonomic classification.</title>
        <authorList>
            <person name="Goeker M."/>
        </authorList>
    </citation>
    <scope>NUCLEOTIDE SEQUENCE [LARGE SCALE GENOMIC DNA]</scope>
    <source>
        <strain evidence="13 14">DSM 19867</strain>
    </source>
</reference>
<comment type="subcellular location">
    <subcellularLocation>
        <location evidence="1 11">Cytoplasm</location>
    </subcellularLocation>
</comment>
<comment type="catalytic activity">
    <reaction evidence="10 11">
        <text>tRNA(Gly) + glycine + ATP = glycyl-tRNA(Gly) + AMP + diphosphate</text>
        <dbReference type="Rhea" id="RHEA:16013"/>
        <dbReference type="Rhea" id="RHEA-COMP:9664"/>
        <dbReference type="Rhea" id="RHEA-COMP:9683"/>
        <dbReference type="ChEBI" id="CHEBI:30616"/>
        <dbReference type="ChEBI" id="CHEBI:33019"/>
        <dbReference type="ChEBI" id="CHEBI:57305"/>
        <dbReference type="ChEBI" id="CHEBI:78442"/>
        <dbReference type="ChEBI" id="CHEBI:78522"/>
        <dbReference type="ChEBI" id="CHEBI:456215"/>
        <dbReference type="EC" id="6.1.1.14"/>
    </reaction>
</comment>
<evidence type="ECO:0000256" key="9">
    <source>
        <dbReference type="ARBA" id="ARBA00023146"/>
    </source>
</evidence>
<dbReference type="GO" id="GO:0006420">
    <property type="term" value="P:arginyl-tRNA aminoacylation"/>
    <property type="evidence" value="ECO:0007669"/>
    <property type="project" value="InterPro"/>
</dbReference>
<dbReference type="EMBL" id="JAASRM010000001">
    <property type="protein sequence ID" value="NIK90144.1"/>
    <property type="molecule type" value="Genomic_DNA"/>
</dbReference>
<evidence type="ECO:0000256" key="7">
    <source>
        <dbReference type="ARBA" id="ARBA00022840"/>
    </source>
</evidence>
<evidence type="ECO:0000313" key="14">
    <source>
        <dbReference type="Proteomes" id="UP000570514"/>
    </source>
</evidence>
<keyword evidence="9 11" id="KW-0030">Aminoacyl-tRNA synthetase</keyword>
<organism evidence="13 14">
    <name type="scientific">Rhizomicrobium palustre</name>
    <dbReference type="NCBI Taxonomy" id="189966"/>
    <lineage>
        <taxon>Bacteria</taxon>
        <taxon>Pseudomonadati</taxon>
        <taxon>Pseudomonadota</taxon>
        <taxon>Alphaproteobacteria</taxon>
        <taxon>Micropepsales</taxon>
        <taxon>Micropepsaceae</taxon>
        <taxon>Rhizomicrobium</taxon>
    </lineage>
</organism>
<keyword evidence="6 11" id="KW-0547">Nucleotide-binding</keyword>
<dbReference type="HAMAP" id="MF_00255">
    <property type="entry name" value="Gly_tRNA_synth_beta"/>
    <property type="match status" value="1"/>
</dbReference>
<dbReference type="InterPro" id="IPR015944">
    <property type="entry name" value="Gly-tRNA-synth_bsu"/>
</dbReference>
<dbReference type="PANTHER" id="PTHR30075:SF2">
    <property type="entry name" value="GLYCINE--TRNA LIGASE, CHLOROPLASTIC_MITOCHONDRIAL 2"/>
    <property type="match status" value="1"/>
</dbReference>
<dbReference type="GO" id="GO:0006426">
    <property type="term" value="P:glycyl-tRNA aminoacylation"/>
    <property type="evidence" value="ECO:0007669"/>
    <property type="project" value="UniProtKB-UniRule"/>
</dbReference>
<evidence type="ECO:0000256" key="3">
    <source>
        <dbReference type="ARBA" id="ARBA00011209"/>
    </source>
</evidence>
<dbReference type="Pfam" id="PF02092">
    <property type="entry name" value="tRNA_synt_2f"/>
    <property type="match status" value="1"/>
</dbReference>
<dbReference type="RefSeq" id="WP_167084454.1">
    <property type="nucleotide sequence ID" value="NZ_BAAADC010000001.1"/>
</dbReference>
<sequence>MADLLLELFSEEIPARMQAQAAKDLERLVVGALSDRGLLFEGSKAFAGPRRLTLVCAGLPVKQPDVSEEKKGPRITAPEKAIEGFLRSAGVTLEQCEKRDDGKGEFYVAVIHRKGRDTAEVLAEVIPECMAKLPWPKSMRWIPGEATRWVRPLHSILCTLGGEVVPFEFAGVKSGKQTRGHRFLSAGVITANSFEMYRADLKHHHVMLDAADRKETILEQAKTAAFALGLELIEDEGLLEEVAGLNEWPTVLIGRIEDQFMDVPAEILQTSMRTHQKYFSLRDPKTGKFANRFAVVSNMVAEDGGAAIIAGNERVLRARLSDAKFFWDLDRQTKLADRVDALKGITFHAKLGTQYERVMRIVALAGEIAAKIGADVEKAKRAALLCKADLTTGVVGEFPELQGVMGRYYAIHDGEDAEVADAIRDHYKPVGPSDAVPTSKVSIAVALADKLDQLVWFFRYDEKPTGSGDPFALRRAALGVIRLILENKLFLPLTAHTSQADYYNSEKGIGRIVHSELLTFFADRLKVALKEKGTRYDLIDAVFSLGNEDDLVRLVARVEALQSFLKTEAGTNLLAGYKRAANILKAEEKKDKTTYEGEAEASALVLEEEMALFAELQKAAGQVKADIEAERFVEAMGVMAGLRAPVDAFFDKVTVNDKDASLRKNRLLLLSQLRATLHLVADFSKIEG</sequence>
<dbReference type="GO" id="GO:0004814">
    <property type="term" value="F:arginine-tRNA ligase activity"/>
    <property type="evidence" value="ECO:0007669"/>
    <property type="project" value="InterPro"/>
</dbReference>
<protein>
    <recommendedName>
        <fullName evidence="11">Glycine--tRNA ligase beta subunit</fullName>
        <ecNumber evidence="11">6.1.1.14</ecNumber>
    </recommendedName>
    <alternativeName>
        <fullName evidence="11">Glycyl-tRNA synthetase beta subunit</fullName>
        <shortName evidence="11">GlyRS</shortName>
    </alternativeName>
</protein>
<dbReference type="Pfam" id="PF05746">
    <property type="entry name" value="DALR_1"/>
    <property type="match status" value="1"/>
</dbReference>
<dbReference type="GO" id="GO:0004820">
    <property type="term" value="F:glycine-tRNA ligase activity"/>
    <property type="evidence" value="ECO:0007669"/>
    <property type="project" value="UniProtKB-UniRule"/>
</dbReference>
<keyword evidence="14" id="KW-1185">Reference proteome</keyword>
<dbReference type="EC" id="6.1.1.14" evidence="11"/>
<evidence type="ECO:0000256" key="4">
    <source>
        <dbReference type="ARBA" id="ARBA00022490"/>
    </source>
</evidence>
<keyword evidence="5 11" id="KW-0436">Ligase</keyword>